<protein>
    <submittedName>
        <fullName evidence="2">Uncharacterized protein</fullName>
    </submittedName>
</protein>
<feature type="compositionally biased region" description="Polar residues" evidence="1">
    <location>
        <begin position="21"/>
        <end position="32"/>
    </location>
</feature>
<name>A0A4V6D411_SETVI</name>
<evidence type="ECO:0000256" key="1">
    <source>
        <dbReference type="SAM" id="MobiDB-lite"/>
    </source>
</evidence>
<dbReference type="Gramene" id="TKW04356">
    <property type="protein sequence ID" value="TKW04356"/>
    <property type="gene ID" value="SEVIR_7G103566v2"/>
</dbReference>
<proteinExistence type="predicted"/>
<organism evidence="2 3">
    <name type="scientific">Setaria viridis</name>
    <name type="common">Green bristlegrass</name>
    <name type="synonym">Setaria italica subsp. viridis</name>
    <dbReference type="NCBI Taxonomy" id="4556"/>
    <lineage>
        <taxon>Eukaryota</taxon>
        <taxon>Viridiplantae</taxon>
        <taxon>Streptophyta</taxon>
        <taxon>Embryophyta</taxon>
        <taxon>Tracheophyta</taxon>
        <taxon>Spermatophyta</taxon>
        <taxon>Magnoliopsida</taxon>
        <taxon>Liliopsida</taxon>
        <taxon>Poales</taxon>
        <taxon>Poaceae</taxon>
        <taxon>PACMAD clade</taxon>
        <taxon>Panicoideae</taxon>
        <taxon>Panicodae</taxon>
        <taxon>Paniceae</taxon>
        <taxon>Cenchrinae</taxon>
        <taxon>Setaria</taxon>
    </lineage>
</organism>
<reference evidence="2" key="1">
    <citation type="submission" date="2019-03" db="EMBL/GenBank/DDBJ databases">
        <title>WGS assembly of Setaria viridis.</title>
        <authorList>
            <person name="Huang P."/>
            <person name="Jenkins J."/>
            <person name="Grimwood J."/>
            <person name="Barry K."/>
            <person name="Healey A."/>
            <person name="Mamidi S."/>
            <person name="Sreedasyam A."/>
            <person name="Shu S."/>
            <person name="Feldman M."/>
            <person name="Wu J."/>
            <person name="Yu Y."/>
            <person name="Chen C."/>
            <person name="Johnson J."/>
            <person name="Rokhsar D."/>
            <person name="Baxter I."/>
            <person name="Schmutz J."/>
            <person name="Brutnell T."/>
            <person name="Kellogg E."/>
        </authorList>
    </citation>
    <scope>NUCLEOTIDE SEQUENCE [LARGE SCALE GENOMIC DNA]</scope>
</reference>
<gene>
    <name evidence="2" type="ORF">SEVIR_7G103566v2</name>
</gene>
<dbReference type="EMBL" id="CM016558">
    <property type="protein sequence ID" value="TKW04356.1"/>
    <property type="molecule type" value="Genomic_DNA"/>
</dbReference>
<feature type="region of interest" description="Disordered" evidence="1">
    <location>
        <begin position="21"/>
        <end position="74"/>
    </location>
</feature>
<evidence type="ECO:0000313" key="2">
    <source>
        <dbReference type="EMBL" id="TKW04356.1"/>
    </source>
</evidence>
<sequence>MQSACCPATVEWSISNELSPSSFSPCNMQPAATTGRRVGRHQPQSRPVPAWPVQHRGQASHVTRSSVSTVSPSTVRLVPGRSLRHCRRSCTPTRCSPWPRRNVGADARCRAADASSPAGSASSIWTP</sequence>
<accession>A0A4V6D411</accession>
<dbReference type="Proteomes" id="UP000298652">
    <property type="component" value="Chromosome 7"/>
</dbReference>
<feature type="compositionally biased region" description="Low complexity" evidence="1">
    <location>
        <begin position="62"/>
        <end position="74"/>
    </location>
</feature>
<keyword evidence="3" id="KW-1185">Reference proteome</keyword>
<dbReference type="AlphaFoldDB" id="A0A4V6D411"/>
<evidence type="ECO:0000313" key="3">
    <source>
        <dbReference type="Proteomes" id="UP000298652"/>
    </source>
</evidence>